<sequence>MPRYYVVILMPLMMLCTLYFTVPIMNKHNGPGHYKLYQRQYATTVEIVVNRSRMSLTECIGYQMQYSNSVCVRQR</sequence>
<evidence type="ECO:0000256" key="1">
    <source>
        <dbReference type="SAM" id="Phobius"/>
    </source>
</evidence>
<keyword evidence="3" id="KW-1185">Reference proteome</keyword>
<feature type="transmembrane region" description="Helical" evidence="1">
    <location>
        <begin position="6"/>
        <end position="25"/>
    </location>
</feature>
<keyword evidence="1" id="KW-1133">Transmembrane helix</keyword>
<keyword evidence="1" id="KW-0812">Transmembrane</keyword>
<protein>
    <submittedName>
        <fullName evidence="2">Uncharacterized protein</fullName>
    </submittedName>
</protein>
<proteinExistence type="predicted"/>
<keyword evidence="1" id="KW-0472">Membrane</keyword>
<reference evidence="2" key="1">
    <citation type="submission" date="2020-01" db="EMBL/GenBank/DDBJ databases">
        <title>Patterns of diversity and host range of bacteriophage communities associated with bean-nodulatin bacteria.</title>
        <authorList>
            <person name="Vann Cauwenberghe J."/>
            <person name="Santamaria R.I."/>
            <person name="Bustos P."/>
            <person name="Juarez S."/>
            <person name="Gonzalez V."/>
        </authorList>
    </citation>
    <scope>NUCLEOTIDE SEQUENCE</scope>
</reference>
<evidence type="ECO:0000313" key="2">
    <source>
        <dbReference type="EMBL" id="QIG70467.1"/>
    </source>
</evidence>
<evidence type="ECO:0000313" key="3">
    <source>
        <dbReference type="Proteomes" id="UP000617684"/>
    </source>
</evidence>
<organism evidence="2 3">
    <name type="scientific">Rhizobium phage RHph_N38</name>
    <dbReference type="NCBI Taxonomy" id="2509750"/>
    <lineage>
        <taxon>Viruses</taxon>
        <taxon>Duplodnaviria</taxon>
        <taxon>Heunggongvirae</taxon>
        <taxon>Uroviricota</taxon>
        <taxon>Caudoviricetes</taxon>
        <taxon>Schitoviridae</taxon>
        <taxon>Demetervirinae</taxon>
        <taxon>Cyamitesvirus</taxon>
        <taxon>Cyamitesvirus N38</taxon>
    </lineage>
</organism>
<name>A0A7S5R3E6_9CAUD</name>
<gene>
    <name evidence="2" type="ORF">EVB89_004</name>
</gene>
<accession>A0A7S5R3E6</accession>
<dbReference type="EMBL" id="MN988517">
    <property type="protein sequence ID" value="QIG70467.1"/>
    <property type="molecule type" value="Genomic_DNA"/>
</dbReference>
<dbReference type="Proteomes" id="UP000617684">
    <property type="component" value="Segment"/>
</dbReference>